<gene>
    <name evidence="1" type="primary">Acey_s0018.g3505</name>
    <name evidence="1" type="ORF">Y032_0018g3505</name>
</gene>
<dbReference type="EMBL" id="JARK01001354">
    <property type="protein sequence ID" value="EYC21741.1"/>
    <property type="molecule type" value="Genomic_DNA"/>
</dbReference>
<dbReference type="OrthoDB" id="9995526at2759"/>
<organism evidence="1 2">
    <name type="scientific">Ancylostoma ceylanicum</name>
    <dbReference type="NCBI Taxonomy" id="53326"/>
    <lineage>
        <taxon>Eukaryota</taxon>
        <taxon>Metazoa</taxon>
        <taxon>Ecdysozoa</taxon>
        <taxon>Nematoda</taxon>
        <taxon>Chromadorea</taxon>
        <taxon>Rhabditida</taxon>
        <taxon>Rhabditina</taxon>
        <taxon>Rhabditomorpha</taxon>
        <taxon>Strongyloidea</taxon>
        <taxon>Ancylostomatidae</taxon>
        <taxon>Ancylostomatinae</taxon>
        <taxon>Ancylostoma</taxon>
    </lineage>
</organism>
<keyword evidence="2" id="KW-1185">Reference proteome</keyword>
<proteinExistence type="predicted"/>
<protein>
    <submittedName>
        <fullName evidence="1">Uncharacterized protein</fullName>
    </submittedName>
</protein>
<evidence type="ECO:0000313" key="2">
    <source>
        <dbReference type="Proteomes" id="UP000024635"/>
    </source>
</evidence>
<accession>A0A016V3A1</accession>
<comment type="caution">
    <text evidence="1">The sequence shown here is derived from an EMBL/GenBank/DDBJ whole genome shotgun (WGS) entry which is preliminary data.</text>
</comment>
<name>A0A016V3A1_9BILA</name>
<evidence type="ECO:0000313" key="1">
    <source>
        <dbReference type="EMBL" id="EYC21741.1"/>
    </source>
</evidence>
<sequence length="91" mass="10525">MNVFILRRHFRLTTGRVPRAKLSGAQIIYGCEVKHFNLPCFALQVQSVGETDVFLRKIMKNLPEDESVINENSRLYEEDRLVVDGLNMQTD</sequence>
<reference evidence="2" key="1">
    <citation type="journal article" date="2015" name="Nat. Genet.">
        <title>The genome and transcriptome of the zoonotic hookworm Ancylostoma ceylanicum identify infection-specific gene families.</title>
        <authorList>
            <person name="Schwarz E.M."/>
            <person name="Hu Y."/>
            <person name="Antoshechkin I."/>
            <person name="Miller M.M."/>
            <person name="Sternberg P.W."/>
            <person name="Aroian R.V."/>
        </authorList>
    </citation>
    <scope>NUCLEOTIDE SEQUENCE</scope>
    <source>
        <strain evidence="2">HY135</strain>
    </source>
</reference>
<dbReference type="AlphaFoldDB" id="A0A016V3A1"/>
<dbReference type="Proteomes" id="UP000024635">
    <property type="component" value="Unassembled WGS sequence"/>
</dbReference>